<organism evidence="1 2">
    <name type="scientific">Streptomyces andamanensis</name>
    <dbReference type="NCBI Taxonomy" id="1565035"/>
    <lineage>
        <taxon>Bacteria</taxon>
        <taxon>Bacillati</taxon>
        <taxon>Actinomycetota</taxon>
        <taxon>Actinomycetes</taxon>
        <taxon>Kitasatosporales</taxon>
        <taxon>Streptomycetaceae</taxon>
        <taxon>Streptomyces</taxon>
    </lineage>
</organism>
<dbReference type="Proteomes" id="UP001595824">
    <property type="component" value="Unassembled WGS sequence"/>
</dbReference>
<sequence>MSENAPNLLVVDWDFFFRNPSYAADLGVEEGDLMLYLWDHAESPVYTFGPIATQVWAERASGFLKSDMPLPMATNWENFWSRFRFDEYDVPVYYADSNLWAGKIMPSSLGWDLEDQGLRDAWATVSLYDAHHDCGYKNTGSFEEWQAKDRISCEDWMLAHHEQGSRLEVTYPAWRKEIGQVEPEPLVPVKRRVDDGTTEDRVYHAVFVCRSGAWVPPWCDGQFTEFLHAGPNMHPTRMMDELWEHPRADVLGQARQDLEARKRVEARIAGLKAAGLPNGEAR</sequence>
<keyword evidence="2" id="KW-1185">Reference proteome</keyword>
<accession>A0ABV8TCM2</accession>
<dbReference type="RefSeq" id="WP_381738563.1">
    <property type="nucleotide sequence ID" value="NZ_JBHSDP010000011.1"/>
</dbReference>
<evidence type="ECO:0000313" key="2">
    <source>
        <dbReference type="Proteomes" id="UP001595824"/>
    </source>
</evidence>
<name>A0ABV8TCM2_9ACTN</name>
<dbReference type="EMBL" id="JBHSDP010000011">
    <property type="protein sequence ID" value="MFC4328364.1"/>
    <property type="molecule type" value="Genomic_DNA"/>
</dbReference>
<gene>
    <name evidence="1" type="ORF">ACFPC0_11050</name>
</gene>
<evidence type="ECO:0000313" key="1">
    <source>
        <dbReference type="EMBL" id="MFC4328364.1"/>
    </source>
</evidence>
<protein>
    <submittedName>
        <fullName evidence="1">Uncharacterized protein</fullName>
    </submittedName>
</protein>
<proteinExistence type="predicted"/>
<reference evidence="2" key="1">
    <citation type="journal article" date="2019" name="Int. J. Syst. Evol. Microbiol.">
        <title>The Global Catalogue of Microorganisms (GCM) 10K type strain sequencing project: providing services to taxonomists for standard genome sequencing and annotation.</title>
        <authorList>
            <consortium name="The Broad Institute Genomics Platform"/>
            <consortium name="The Broad Institute Genome Sequencing Center for Infectious Disease"/>
            <person name="Wu L."/>
            <person name="Ma J."/>
        </authorList>
    </citation>
    <scope>NUCLEOTIDE SEQUENCE [LARGE SCALE GENOMIC DNA]</scope>
    <source>
        <strain evidence="2">PCU 347</strain>
    </source>
</reference>
<comment type="caution">
    <text evidence="1">The sequence shown here is derived from an EMBL/GenBank/DDBJ whole genome shotgun (WGS) entry which is preliminary data.</text>
</comment>